<name>A0A9D2NV98_9FIRM</name>
<protein>
    <submittedName>
        <fullName evidence="2">QueT transporter family protein</fullName>
    </submittedName>
</protein>
<evidence type="ECO:0000313" key="3">
    <source>
        <dbReference type="Proteomes" id="UP000823894"/>
    </source>
</evidence>
<dbReference type="EMBL" id="DWWK01000037">
    <property type="protein sequence ID" value="HJC38015.1"/>
    <property type="molecule type" value="Genomic_DNA"/>
</dbReference>
<organism evidence="2 3">
    <name type="scientific">Candidatus Mediterraneibacter faecigallinarum</name>
    <dbReference type="NCBI Taxonomy" id="2838669"/>
    <lineage>
        <taxon>Bacteria</taxon>
        <taxon>Bacillati</taxon>
        <taxon>Bacillota</taxon>
        <taxon>Clostridia</taxon>
        <taxon>Lachnospirales</taxon>
        <taxon>Lachnospiraceae</taxon>
        <taxon>Mediterraneibacter</taxon>
    </lineage>
</organism>
<feature type="transmembrane region" description="Helical" evidence="1">
    <location>
        <begin position="12"/>
        <end position="30"/>
    </location>
</feature>
<feature type="transmembrane region" description="Helical" evidence="1">
    <location>
        <begin position="132"/>
        <end position="152"/>
    </location>
</feature>
<dbReference type="Pfam" id="PF06177">
    <property type="entry name" value="QueT"/>
    <property type="match status" value="1"/>
</dbReference>
<dbReference type="Proteomes" id="UP000823894">
    <property type="component" value="Unassembled WGS sequence"/>
</dbReference>
<feature type="transmembrane region" description="Helical" evidence="1">
    <location>
        <begin position="69"/>
        <end position="96"/>
    </location>
</feature>
<dbReference type="PANTHER" id="PTHR40044">
    <property type="entry name" value="INTEGRAL MEMBRANE PROTEIN-RELATED"/>
    <property type="match status" value="1"/>
</dbReference>
<comment type="caution">
    <text evidence="2">The sequence shown here is derived from an EMBL/GenBank/DDBJ whole genome shotgun (WGS) entry which is preliminary data.</text>
</comment>
<feature type="transmembrane region" description="Helical" evidence="1">
    <location>
        <begin position="42"/>
        <end position="63"/>
    </location>
</feature>
<dbReference type="PANTHER" id="PTHR40044:SF1">
    <property type="entry name" value="INTEGRAL MEMBRANE PROTEIN"/>
    <property type="match status" value="1"/>
</dbReference>
<keyword evidence="1" id="KW-0472">Membrane</keyword>
<evidence type="ECO:0000256" key="1">
    <source>
        <dbReference type="SAM" id="Phobius"/>
    </source>
</evidence>
<accession>A0A9D2NV98</accession>
<sequence>MENIEKMSRVQKLTFSAMVMALYIVILYFTQSFSFGAYQIRIATSLYALSYLFPFLVLPLGLANFISNMLFGGFGIVDMLGGCIVGIAASSCIVLIRRKKWNRILIAVPIVLVPGLGVATYLSYFLAIPYPLMALNLCIGQIVPAIVGVALVKALERVWRPAGTACVSDSRRADS</sequence>
<proteinExistence type="predicted"/>
<reference evidence="2" key="1">
    <citation type="journal article" date="2021" name="PeerJ">
        <title>Extensive microbial diversity within the chicken gut microbiome revealed by metagenomics and culture.</title>
        <authorList>
            <person name="Gilroy R."/>
            <person name="Ravi A."/>
            <person name="Getino M."/>
            <person name="Pursley I."/>
            <person name="Horton D.L."/>
            <person name="Alikhan N.F."/>
            <person name="Baker D."/>
            <person name="Gharbi K."/>
            <person name="Hall N."/>
            <person name="Watson M."/>
            <person name="Adriaenssens E.M."/>
            <person name="Foster-Nyarko E."/>
            <person name="Jarju S."/>
            <person name="Secka A."/>
            <person name="Antonio M."/>
            <person name="Oren A."/>
            <person name="Chaudhuri R.R."/>
            <person name="La Ragione R."/>
            <person name="Hildebrand F."/>
            <person name="Pallen M.J."/>
        </authorList>
    </citation>
    <scope>NUCLEOTIDE SEQUENCE</scope>
    <source>
        <strain evidence="2">ChiGjej1B1-1692</strain>
    </source>
</reference>
<dbReference type="AlphaFoldDB" id="A0A9D2NV98"/>
<gene>
    <name evidence="2" type="ORF">H9757_02965</name>
</gene>
<evidence type="ECO:0000313" key="2">
    <source>
        <dbReference type="EMBL" id="HJC38015.1"/>
    </source>
</evidence>
<feature type="transmembrane region" description="Helical" evidence="1">
    <location>
        <begin position="103"/>
        <end position="126"/>
    </location>
</feature>
<keyword evidence="1" id="KW-0812">Transmembrane</keyword>
<dbReference type="InterPro" id="IPR010387">
    <property type="entry name" value="QueT"/>
</dbReference>
<reference evidence="2" key="2">
    <citation type="submission" date="2021-04" db="EMBL/GenBank/DDBJ databases">
        <authorList>
            <person name="Gilroy R."/>
        </authorList>
    </citation>
    <scope>NUCLEOTIDE SEQUENCE</scope>
    <source>
        <strain evidence="2">ChiGjej1B1-1692</strain>
    </source>
</reference>
<keyword evidence="1" id="KW-1133">Transmembrane helix</keyword>